<dbReference type="EMBL" id="AP022839">
    <property type="protein sequence ID" value="BCA94515.1"/>
    <property type="molecule type" value="Genomic_DNA"/>
</dbReference>
<name>A0A6F8T1I1_9GAMM</name>
<protein>
    <recommendedName>
        <fullName evidence="3">DUF1415 domain-containing protein</fullName>
    </recommendedName>
</protein>
<organism evidence="1 2">
    <name type="scientific">Legionella antarctica</name>
    <dbReference type="NCBI Taxonomy" id="2708020"/>
    <lineage>
        <taxon>Bacteria</taxon>
        <taxon>Pseudomonadati</taxon>
        <taxon>Pseudomonadota</taxon>
        <taxon>Gammaproteobacteria</taxon>
        <taxon>Legionellales</taxon>
        <taxon>Legionellaceae</taxon>
        <taxon>Legionella</taxon>
    </lineage>
</organism>
<evidence type="ECO:0000313" key="2">
    <source>
        <dbReference type="Proteomes" id="UP000502894"/>
    </source>
</evidence>
<dbReference type="AlphaFoldDB" id="A0A6F8T1I1"/>
<dbReference type="Proteomes" id="UP000502894">
    <property type="component" value="Chromosome"/>
</dbReference>
<sequence>MSFLSGSVQFALVQKINLTMTQSDSLITKQTLNWVRSFIMKYNLCPFAKGPVNKGTLRVAVSNTSKKAQALEDLMTEIKYLDNHPEVETTLLVFANSFKLFFTYLDFVDIAERLLQEQDYEGVYQLATFHPDYYFADSEPEDISNYTNRSPYPMVHLLREDNLEKAISAYGDTEIIPQRNSATLHELGLEKIKKIFED</sequence>
<dbReference type="KEGG" id="lant:TUM19329_08760"/>
<dbReference type="InterPro" id="IPR009858">
    <property type="entry name" value="DUF1415"/>
</dbReference>
<dbReference type="Pfam" id="PF07209">
    <property type="entry name" value="DUF1415"/>
    <property type="match status" value="1"/>
</dbReference>
<accession>A0A6F8T1I1</accession>
<evidence type="ECO:0000313" key="1">
    <source>
        <dbReference type="EMBL" id="BCA94515.1"/>
    </source>
</evidence>
<evidence type="ECO:0008006" key="3">
    <source>
        <dbReference type="Google" id="ProtNLM"/>
    </source>
</evidence>
<proteinExistence type="predicted"/>
<keyword evidence="2" id="KW-1185">Reference proteome</keyword>
<gene>
    <name evidence="1" type="ORF">TUM19329_08760</name>
</gene>
<reference evidence="1" key="1">
    <citation type="journal article" date="2020" name="Microbiol. Resour. Announc.">
        <title>Complete Genome Sequence of Novel Psychrotolerant Legionella Strain TUM19329, Isolated from Antarctic Lake Sediment.</title>
        <authorList>
            <person name="Shimada S."/>
            <person name="Nakai R."/>
            <person name="Aoki K."/>
            <person name="Shimoeda N."/>
            <person name="Ohno G."/>
            <person name="Miyazaki Y."/>
            <person name="Kudoh S."/>
            <person name="Imura S."/>
            <person name="Watanabe K."/>
            <person name="Ishii Y."/>
            <person name="Tateda K."/>
        </authorList>
    </citation>
    <scope>NUCLEOTIDE SEQUENCE [LARGE SCALE GENOMIC DNA]</scope>
    <source>
        <strain evidence="1">TUM19329</strain>
    </source>
</reference>